<sequence length="178" mass="18521">MSVVTSARAHLIRWSFLGVAGAVAFGGASALAKHEDLEFPAAIHAGTCDEPGDVVLQLDDLVRLPEDAPEEGDRAGAPGSQVVHGLPEDAEFELTIEDLFADDHILAVFDAEGETIVACGPIGAYTYDEGNDLVIGLRSQEDSPYSGVALFESGDDDAVDLSIYLVNNTPAPAATPAA</sequence>
<reference evidence="1" key="1">
    <citation type="submission" date="2020-02" db="EMBL/GenBank/DDBJ databases">
        <authorList>
            <person name="Meier V. D."/>
        </authorList>
    </citation>
    <scope>NUCLEOTIDE SEQUENCE</scope>
    <source>
        <strain evidence="1">AVDCRST_MAG73</strain>
    </source>
</reference>
<protein>
    <submittedName>
        <fullName evidence="1">Uncharacterized protein</fullName>
    </submittedName>
</protein>
<dbReference type="EMBL" id="CADCWE010000128">
    <property type="protein sequence ID" value="CAA9542110.1"/>
    <property type="molecule type" value="Genomic_DNA"/>
</dbReference>
<name>A0A6J4U959_9BACT</name>
<dbReference type="AlphaFoldDB" id="A0A6J4U959"/>
<organism evidence="1">
    <name type="scientific">uncultured Thermomicrobiales bacterium</name>
    <dbReference type="NCBI Taxonomy" id="1645740"/>
    <lineage>
        <taxon>Bacteria</taxon>
        <taxon>Pseudomonadati</taxon>
        <taxon>Thermomicrobiota</taxon>
        <taxon>Thermomicrobia</taxon>
        <taxon>Thermomicrobiales</taxon>
        <taxon>environmental samples</taxon>
    </lineage>
</organism>
<accession>A0A6J4U959</accession>
<proteinExistence type="predicted"/>
<evidence type="ECO:0000313" key="1">
    <source>
        <dbReference type="EMBL" id="CAA9542110.1"/>
    </source>
</evidence>
<gene>
    <name evidence="1" type="ORF">AVDCRST_MAG73-2046</name>
</gene>